<proteinExistence type="predicted"/>
<protein>
    <submittedName>
        <fullName evidence="2">DUF4199 domain-containing protein</fullName>
    </submittedName>
</protein>
<reference evidence="3" key="1">
    <citation type="journal article" date="2019" name="Int. J. Syst. Evol. Microbiol.">
        <title>The Global Catalogue of Microorganisms (GCM) 10K type strain sequencing project: providing services to taxonomists for standard genome sequencing and annotation.</title>
        <authorList>
            <consortium name="The Broad Institute Genomics Platform"/>
            <consortium name="The Broad Institute Genome Sequencing Center for Infectious Disease"/>
            <person name="Wu L."/>
            <person name="Ma J."/>
        </authorList>
    </citation>
    <scope>NUCLEOTIDE SEQUENCE [LARGE SCALE GENOMIC DNA]</scope>
    <source>
        <strain evidence="3">CCUG 61948</strain>
    </source>
</reference>
<dbReference type="Pfam" id="PF13858">
    <property type="entry name" value="DUF4199"/>
    <property type="match status" value="1"/>
</dbReference>
<feature type="transmembrane region" description="Helical" evidence="1">
    <location>
        <begin position="12"/>
        <end position="31"/>
    </location>
</feature>
<feature type="transmembrane region" description="Helical" evidence="1">
    <location>
        <begin position="145"/>
        <end position="167"/>
    </location>
</feature>
<keyword evidence="1" id="KW-0472">Membrane</keyword>
<accession>A0ABW3B471</accession>
<dbReference type="EMBL" id="JBHTHY010000005">
    <property type="protein sequence ID" value="MFD0797384.1"/>
    <property type="molecule type" value="Genomic_DNA"/>
</dbReference>
<organism evidence="2 3">
    <name type="scientific">Maribacter chungangensis</name>
    <dbReference type="NCBI Taxonomy" id="1069117"/>
    <lineage>
        <taxon>Bacteria</taxon>
        <taxon>Pseudomonadati</taxon>
        <taxon>Bacteroidota</taxon>
        <taxon>Flavobacteriia</taxon>
        <taxon>Flavobacteriales</taxon>
        <taxon>Flavobacteriaceae</taxon>
        <taxon>Maribacter</taxon>
    </lineage>
</organism>
<evidence type="ECO:0000313" key="3">
    <source>
        <dbReference type="Proteomes" id="UP001597012"/>
    </source>
</evidence>
<keyword evidence="3" id="KW-1185">Reference proteome</keyword>
<feature type="transmembrane region" description="Helical" evidence="1">
    <location>
        <begin position="74"/>
        <end position="97"/>
    </location>
</feature>
<dbReference type="RefSeq" id="WP_379933670.1">
    <property type="nucleotide sequence ID" value="NZ_JBHTHY010000005.1"/>
</dbReference>
<keyword evidence="1" id="KW-0812">Transmembrane</keyword>
<evidence type="ECO:0000256" key="1">
    <source>
        <dbReference type="SAM" id="Phobius"/>
    </source>
</evidence>
<dbReference type="InterPro" id="IPR025250">
    <property type="entry name" value="DUF4199"/>
</dbReference>
<sequence length="174" mass="19338">MEETQPKTGKFALTYGLILGGINLIFIIMLFSLDMHYQNEWPTMVIGLVLMITMIVIGMMQFKKANKGFMSFSQALKVGVGICLISGVIGVIVSQVMTNFIDPDMIAKATEFQRNKMLEGTALTPEQIDAQIEMGKKFQTPLMQVVFGLLINIVLGFVFSLIPALVLKKQEVLE</sequence>
<name>A0ABW3B471_9FLAO</name>
<comment type="caution">
    <text evidence="2">The sequence shown here is derived from an EMBL/GenBank/DDBJ whole genome shotgun (WGS) entry which is preliminary data.</text>
</comment>
<dbReference type="Proteomes" id="UP001597012">
    <property type="component" value="Unassembled WGS sequence"/>
</dbReference>
<gene>
    <name evidence="2" type="ORF">ACFQZJ_07925</name>
</gene>
<evidence type="ECO:0000313" key="2">
    <source>
        <dbReference type="EMBL" id="MFD0797384.1"/>
    </source>
</evidence>
<keyword evidence="1" id="KW-1133">Transmembrane helix</keyword>
<feature type="transmembrane region" description="Helical" evidence="1">
    <location>
        <begin position="43"/>
        <end position="62"/>
    </location>
</feature>